<dbReference type="EMBL" id="GBRH01189828">
    <property type="protein sequence ID" value="JAE08068.1"/>
    <property type="molecule type" value="Transcribed_RNA"/>
</dbReference>
<feature type="region of interest" description="Disordered" evidence="1">
    <location>
        <begin position="46"/>
        <end position="70"/>
    </location>
</feature>
<organism evidence="2">
    <name type="scientific">Arundo donax</name>
    <name type="common">Giant reed</name>
    <name type="synonym">Donax arundinaceus</name>
    <dbReference type="NCBI Taxonomy" id="35708"/>
    <lineage>
        <taxon>Eukaryota</taxon>
        <taxon>Viridiplantae</taxon>
        <taxon>Streptophyta</taxon>
        <taxon>Embryophyta</taxon>
        <taxon>Tracheophyta</taxon>
        <taxon>Spermatophyta</taxon>
        <taxon>Magnoliopsida</taxon>
        <taxon>Liliopsida</taxon>
        <taxon>Poales</taxon>
        <taxon>Poaceae</taxon>
        <taxon>PACMAD clade</taxon>
        <taxon>Arundinoideae</taxon>
        <taxon>Arundineae</taxon>
        <taxon>Arundo</taxon>
    </lineage>
</organism>
<evidence type="ECO:0000256" key="1">
    <source>
        <dbReference type="SAM" id="MobiDB-lite"/>
    </source>
</evidence>
<sequence length="70" mass="7862">MLTCVRAQAVPIYNMHARTHASVLLHLHTEVHVTLEHGVVGAGVGVRPEQAVPGRRRRGTRRRRRRRGAP</sequence>
<reference evidence="2" key="1">
    <citation type="submission" date="2014-09" db="EMBL/GenBank/DDBJ databases">
        <authorList>
            <person name="Magalhaes I.L.F."/>
            <person name="Oliveira U."/>
            <person name="Santos F.R."/>
            <person name="Vidigal T.H.D.A."/>
            <person name="Brescovit A.D."/>
            <person name="Santos A.J."/>
        </authorList>
    </citation>
    <scope>NUCLEOTIDE SEQUENCE</scope>
    <source>
        <tissue evidence="2">Shoot tissue taken approximately 20 cm above the soil surface</tissue>
    </source>
</reference>
<feature type="compositionally biased region" description="Basic residues" evidence="1">
    <location>
        <begin position="54"/>
        <end position="70"/>
    </location>
</feature>
<protein>
    <submittedName>
        <fullName evidence="2">Uncharacterized protein</fullName>
    </submittedName>
</protein>
<accession>A0A0A9FII0</accession>
<reference evidence="2" key="2">
    <citation type="journal article" date="2015" name="Data Brief">
        <title>Shoot transcriptome of the giant reed, Arundo donax.</title>
        <authorList>
            <person name="Barrero R.A."/>
            <person name="Guerrero F.D."/>
            <person name="Moolhuijzen P."/>
            <person name="Goolsby J.A."/>
            <person name="Tidwell J."/>
            <person name="Bellgard S.E."/>
            <person name="Bellgard M.I."/>
        </authorList>
    </citation>
    <scope>NUCLEOTIDE SEQUENCE</scope>
    <source>
        <tissue evidence="2">Shoot tissue taken approximately 20 cm above the soil surface</tissue>
    </source>
</reference>
<dbReference type="AlphaFoldDB" id="A0A0A9FII0"/>
<name>A0A0A9FII0_ARUDO</name>
<proteinExistence type="predicted"/>
<evidence type="ECO:0000313" key="2">
    <source>
        <dbReference type="EMBL" id="JAE08068.1"/>
    </source>
</evidence>